<dbReference type="InterPro" id="IPR010559">
    <property type="entry name" value="Sig_transdc_His_kin_internal"/>
</dbReference>
<keyword evidence="2" id="KW-0472">Membrane</keyword>
<dbReference type="Gene3D" id="3.30.565.10">
    <property type="entry name" value="Histidine kinase-like ATPase, C-terminal domain"/>
    <property type="match status" value="1"/>
</dbReference>
<dbReference type="SUPFAM" id="SSF55874">
    <property type="entry name" value="ATPase domain of HSP90 chaperone/DNA topoisomerase II/histidine kinase"/>
    <property type="match status" value="1"/>
</dbReference>
<dbReference type="Proteomes" id="UP000199312">
    <property type="component" value="Unassembled WGS sequence"/>
</dbReference>
<keyword evidence="2" id="KW-0812">Transmembrane</keyword>
<dbReference type="EMBL" id="FOZP01000002">
    <property type="protein sequence ID" value="SFS38782.1"/>
    <property type="molecule type" value="Genomic_DNA"/>
</dbReference>
<accession>A0A1I6PF03</accession>
<dbReference type="InterPro" id="IPR050640">
    <property type="entry name" value="Bact_2-comp_sensor_kinase"/>
</dbReference>
<dbReference type="PANTHER" id="PTHR34220:SF7">
    <property type="entry name" value="SENSOR HISTIDINE KINASE YPDA"/>
    <property type="match status" value="1"/>
</dbReference>
<feature type="transmembrane region" description="Helical" evidence="2">
    <location>
        <begin position="12"/>
        <end position="35"/>
    </location>
</feature>
<dbReference type="AlphaFoldDB" id="A0A1I6PF03"/>
<dbReference type="GO" id="GO:0016020">
    <property type="term" value="C:membrane"/>
    <property type="evidence" value="ECO:0007669"/>
    <property type="project" value="InterPro"/>
</dbReference>
<dbReference type="RefSeq" id="WP_090223384.1">
    <property type="nucleotide sequence ID" value="NZ_FOZP01000002.1"/>
</dbReference>
<keyword evidence="4" id="KW-0418">Kinase</keyword>
<evidence type="ECO:0000313" key="5">
    <source>
        <dbReference type="Proteomes" id="UP000199312"/>
    </source>
</evidence>
<evidence type="ECO:0000259" key="3">
    <source>
        <dbReference type="Pfam" id="PF06580"/>
    </source>
</evidence>
<evidence type="ECO:0000256" key="2">
    <source>
        <dbReference type="SAM" id="Phobius"/>
    </source>
</evidence>
<feature type="transmembrane region" description="Helical" evidence="2">
    <location>
        <begin position="47"/>
        <end position="64"/>
    </location>
</feature>
<feature type="transmembrane region" description="Helical" evidence="2">
    <location>
        <begin position="76"/>
        <end position="96"/>
    </location>
</feature>
<gene>
    <name evidence="4" type="ORF">SAMN04488006_0968</name>
</gene>
<feature type="domain" description="Signal transduction histidine kinase internal region" evidence="3">
    <location>
        <begin position="185"/>
        <end position="262"/>
    </location>
</feature>
<reference evidence="5" key="1">
    <citation type="submission" date="2016-10" db="EMBL/GenBank/DDBJ databases">
        <authorList>
            <person name="Varghese N."/>
            <person name="Submissions S."/>
        </authorList>
    </citation>
    <scope>NUCLEOTIDE SEQUENCE [LARGE SCALE GENOMIC DNA]</scope>
    <source>
        <strain evidence="5">DSM 24450</strain>
    </source>
</reference>
<dbReference type="InterPro" id="IPR036890">
    <property type="entry name" value="HATPase_C_sf"/>
</dbReference>
<organism evidence="4 5">
    <name type="scientific">Lutibacter maritimus</name>
    <dbReference type="NCBI Taxonomy" id="593133"/>
    <lineage>
        <taxon>Bacteria</taxon>
        <taxon>Pseudomonadati</taxon>
        <taxon>Bacteroidota</taxon>
        <taxon>Flavobacteriia</taxon>
        <taxon>Flavobacteriales</taxon>
        <taxon>Flavobacteriaceae</taxon>
        <taxon>Lutibacter</taxon>
    </lineage>
</organism>
<sequence>MSLIKKNYKFNYFEPLIIIAFWALLFASPLLFGRFEDQIEWQKVQTVWLNFLPLLVLFFINRFALLPRLFFKGKRVGYFLSTISIIVLFAVNIHFFNDIPIQKRPRPEGIENSGFLNPTPENADRIPPPPMRRSESAPQPIPPSINFLILAVLLVGFDTGLQISMRWSSLEKEKFKLEKESVENQLAILKNQVSPHFFMNTLNNIHALVDIDSEQAKTSIIKLSNLMRHLLYDSEGSKTPIKKEISFIESYIELMKLRFSEKVKITVDIPTVIPEKLIPPLLFTSLLENAFKHGISYNSVSFIDVKMSFSEEQLTFIIKNSNPNFNKTSTTKGIGIENTKKRLDLIYGENYTLKVDHNKEFYLINLNVPL</sequence>
<dbReference type="GO" id="GO:0000155">
    <property type="term" value="F:phosphorelay sensor kinase activity"/>
    <property type="evidence" value="ECO:0007669"/>
    <property type="project" value="InterPro"/>
</dbReference>
<name>A0A1I6PF03_9FLAO</name>
<evidence type="ECO:0000256" key="1">
    <source>
        <dbReference type="SAM" id="MobiDB-lite"/>
    </source>
</evidence>
<protein>
    <submittedName>
        <fullName evidence="4">Histidine kinase</fullName>
    </submittedName>
</protein>
<dbReference type="PANTHER" id="PTHR34220">
    <property type="entry name" value="SENSOR HISTIDINE KINASE YPDA"/>
    <property type="match status" value="1"/>
</dbReference>
<keyword evidence="5" id="KW-1185">Reference proteome</keyword>
<dbReference type="STRING" id="593133.SAMN04488006_0968"/>
<keyword evidence="2" id="KW-1133">Transmembrane helix</keyword>
<feature type="region of interest" description="Disordered" evidence="1">
    <location>
        <begin position="110"/>
        <end position="138"/>
    </location>
</feature>
<evidence type="ECO:0000313" key="4">
    <source>
        <dbReference type="EMBL" id="SFS38782.1"/>
    </source>
</evidence>
<dbReference type="Pfam" id="PF06580">
    <property type="entry name" value="His_kinase"/>
    <property type="match status" value="1"/>
</dbReference>
<dbReference type="OrthoDB" id="9809908at2"/>
<keyword evidence="4" id="KW-0808">Transferase</keyword>
<proteinExistence type="predicted"/>